<evidence type="ECO:0000313" key="3">
    <source>
        <dbReference type="Proteomes" id="UP000244892"/>
    </source>
</evidence>
<evidence type="ECO:0000259" key="1">
    <source>
        <dbReference type="PROSITE" id="PS51340"/>
    </source>
</evidence>
<name>A0A2U8FW92_9BURK</name>
<dbReference type="PANTHER" id="PTHR30212:SF2">
    <property type="entry name" value="PROTEIN YIIM"/>
    <property type="match status" value="1"/>
</dbReference>
<dbReference type="InterPro" id="IPR005302">
    <property type="entry name" value="MoCF_Sase_C"/>
</dbReference>
<dbReference type="SUPFAM" id="SSF50800">
    <property type="entry name" value="PK beta-barrel domain-like"/>
    <property type="match status" value="1"/>
</dbReference>
<dbReference type="GO" id="GO:0030170">
    <property type="term" value="F:pyridoxal phosphate binding"/>
    <property type="evidence" value="ECO:0007669"/>
    <property type="project" value="InterPro"/>
</dbReference>
<dbReference type="PROSITE" id="PS51340">
    <property type="entry name" value="MOSC"/>
    <property type="match status" value="1"/>
</dbReference>
<dbReference type="Gene3D" id="2.40.33.20">
    <property type="entry name" value="PK beta-barrel domain-like"/>
    <property type="match status" value="1"/>
</dbReference>
<dbReference type="GO" id="GO:0030151">
    <property type="term" value="F:molybdenum ion binding"/>
    <property type="evidence" value="ECO:0007669"/>
    <property type="project" value="InterPro"/>
</dbReference>
<dbReference type="PANTHER" id="PTHR30212">
    <property type="entry name" value="PROTEIN YIIM"/>
    <property type="match status" value="1"/>
</dbReference>
<dbReference type="RefSeq" id="WP_109038445.1">
    <property type="nucleotide sequence ID" value="NZ_CP029210.1"/>
</dbReference>
<gene>
    <name evidence="2" type="ORF">DEH84_15820</name>
</gene>
<dbReference type="InterPro" id="IPR052353">
    <property type="entry name" value="Benzoxazolinone_Detox_Enz"/>
</dbReference>
<dbReference type="OrthoDB" id="9786134at2"/>
<accession>A0A2U8FW92</accession>
<sequence length="200" mass="21688">MPSDRRVLSINTAPARPMEIEGRRILSAIGKQSVSTPTEPARIAVGPMGLAGDEQADLTVHGGLSKAVYAYPHEHYAFWQTVRAQAGVQAWDEALPMGLPGENLTVTGLLETDAWIGDLLRFPDCTLAISEPRRPCYKFAAVMGFPQAVKMMAQSAWCGYYLAVRVPGTIAAGETFEVIPGPREVSIADLFRAKMRKDAA</sequence>
<reference evidence="2 3" key="1">
    <citation type="submission" date="2018-05" db="EMBL/GenBank/DDBJ databases">
        <title>complete genome sequence of Aquabacterium olei NBRC 110486.</title>
        <authorList>
            <person name="Tang B."/>
            <person name="Chang J."/>
            <person name="Zhang L."/>
            <person name="Yang H."/>
        </authorList>
    </citation>
    <scope>NUCLEOTIDE SEQUENCE [LARGE SCALE GENOMIC DNA]</scope>
    <source>
        <strain evidence="2 3">NBRC 110486</strain>
    </source>
</reference>
<evidence type="ECO:0000313" key="2">
    <source>
        <dbReference type="EMBL" id="AWI55331.1"/>
    </source>
</evidence>
<dbReference type="KEGG" id="aon:DEH84_15820"/>
<dbReference type="GO" id="GO:0003824">
    <property type="term" value="F:catalytic activity"/>
    <property type="evidence" value="ECO:0007669"/>
    <property type="project" value="InterPro"/>
</dbReference>
<proteinExistence type="predicted"/>
<dbReference type="Pfam" id="PF03473">
    <property type="entry name" value="MOSC"/>
    <property type="match status" value="1"/>
</dbReference>
<organism evidence="2 3">
    <name type="scientific">Aquabacterium olei</name>
    <dbReference type="NCBI Taxonomy" id="1296669"/>
    <lineage>
        <taxon>Bacteria</taxon>
        <taxon>Pseudomonadati</taxon>
        <taxon>Pseudomonadota</taxon>
        <taxon>Betaproteobacteria</taxon>
        <taxon>Burkholderiales</taxon>
        <taxon>Aquabacterium</taxon>
    </lineage>
</organism>
<feature type="domain" description="MOSC" evidence="1">
    <location>
        <begin position="35"/>
        <end position="179"/>
    </location>
</feature>
<protein>
    <submittedName>
        <fullName evidence="2">MOSC domain-containing protein</fullName>
    </submittedName>
</protein>
<keyword evidence="3" id="KW-1185">Reference proteome</keyword>
<dbReference type="InterPro" id="IPR011037">
    <property type="entry name" value="Pyrv_Knase-like_insert_dom_sf"/>
</dbReference>
<dbReference type="AlphaFoldDB" id="A0A2U8FW92"/>
<dbReference type="EMBL" id="CP029210">
    <property type="protein sequence ID" value="AWI55331.1"/>
    <property type="molecule type" value="Genomic_DNA"/>
</dbReference>
<dbReference type="Proteomes" id="UP000244892">
    <property type="component" value="Chromosome"/>
</dbReference>